<sequence>MLEPGVPGLLTAHQQAGAPGVVATDDPCRGPLSPRRPGTGTVLPGRDGSGGPCPAPRAGARMSHHC</sequence>
<keyword evidence="3" id="KW-1185">Reference proteome</keyword>
<accession>A0A066ZBH3</accession>
<feature type="region of interest" description="Disordered" evidence="1">
    <location>
        <begin position="1"/>
        <end position="66"/>
    </location>
</feature>
<name>A0A066ZBH3_9ACTN</name>
<dbReference type="Proteomes" id="UP000027178">
    <property type="component" value="Unassembled WGS sequence"/>
</dbReference>
<dbReference type="EMBL" id="JNBY01000022">
    <property type="protein sequence ID" value="KDN87651.1"/>
    <property type="molecule type" value="Genomic_DNA"/>
</dbReference>
<dbReference type="HOGENOM" id="CLU_2825381_0_0_11"/>
<evidence type="ECO:0000313" key="3">
    <source>
        <dbReference type="Proteomes" id="UP000027178"/>
    </source>
</evidence>
<comment type="caution">
    <text evidence="2">The sequence shown here is derived from an EMBL/GenBank/DDBJ whole genome shotgun (WGS) entry which is preliminary data.</text>
</comment>
<evidence type="ECO:0000256" key="1">
    <source>
        <dbReference type="SAM" id="MobiDB-lite"/>
    </source>
</evidence>
<proteinExistence type="predicted"/>
<dbReference type="AlphaFoldDB" id="A0A066ZBH3"/>
<dbReference type="PATRIC" id="fig|1348663.4.peg.542"/>
<organism evidence="2 3">
    <name type="scientific">Kitasatospora cheerisanensis KCTC 2395</name>
    <dbReference type="NCBI Taxonomy" id="1348663"/>
    <lineage>
        <taxon>Bacteria</taxon>
        <taxon>Bacillati</taxon>
        <taxon>Actinomycetota</taxon>
        <taxon>Actinomycetes</taxon>
        <taxon>Kitasatosporales</taxon>
        <taxon>Streptomycetaceae</taxon>
        <taxon>Kitasatospora</taxon>
    </lineage>
</organism>
<evidence type="ECO:0000313" key="2">
    <source>
        <dbReference type="EMBL" id="KDN87651.1"/>
    </source>
</evidence>
<reference evidence="2 3" key="1">
    <citation type="submission" date="2014-05" db="EMBL/GenBank/DDBJ databases">
        <title>Draft Genome Sequence of Kitasatospora cheerisanensis KCTC 2395.</title>
        <authorList>
            <person name="Nam D.H."/>
        </authorList>
    </citation>
    <scope>NUCLEOTIDE SEQUENCE [LARGE SCALE GENOMIC DNA]</scope>
    <source>
        <strain evidence="2 3">KCTC 2395</strain>
    </source>
</reference>
<gene>
    <name evidence="2" type="ORF">KCH_05720</name>
</gene>
<protein>
    <submittedName>
        <fullName evidence="2">Uncharacterized protein</fullName>
    </submittedName>
</protein>